<organism evidence="2">
    <name type="scientific">Prunus dulcis</name>
    <name type="common">Almond</name>
    <name type="synonym">Amygdalus dulcis</name>
    <dbReference type="NCBI Taxonomy" id="3755"/>
    <lineage>
        <taxon>Eukaryota</taxon>
        <taxon>Viridiplantae</taxon>
        <taxon>Streptophyta</taxon>
        <taxon>Embryophyta</taxon>
        <taxon>Tracheophyta</taxon>
        <taxon>Spermatophyta</taxon>
        <taxon>Magnoliopsida</taxon>
        <taxon>eudicotyledons</taxon>
        <taxon>Gunneridae</taxon>
        <taxon>Pentapetalae</taxon>
        <taxon>rosids</taxon>
        <taxon>fabids</taxon>
        <taxon>Rosales</taxon>
        <taxon>Rosaceae</taxon>
        <taxon>Amygdaloideae</taxon>
        <taxon>Amygdaleae</taxon>
        <taxon>Prunus</taxon>
    </lineage>
</organism>
<feature type="region of interest" description="Disordered" evidence="1">
    <location>
        <begin position="317"/>
        <end position="357"/>
    </location>
</feature>
<evidence type="ECO:0000256" key="1">
    <source>
        <dbReference type="SAM" id="MobiDB-lite"/>
    </source>
</evidence>
<proteinExistence type="predicted"/>
<protein>
    <submittedName>
        <fullName evidence="2">Early nodulin-like protein 7</fullName>
    </submittedName>
</protein>
<gene>
    <name evidence="2" type="ORF">Prudu_483S000100</name>
</gene>
<feature type="compositionally biased region" description="Basic and acidic residues" evidence="1">
    <location>
        <begin position="334"/>
        <end position="350"/>
    </location>
</feature>
<sequence>MAKMPLTKQFVLFPFCPSSLAERVWFAETGLGFSSFPTSWLGGSHGRAVSVGRDVLEAVDFWLGGELRIQPQILRLRLLSLFYIFRLRLLSSLVTNLCIVALQYESQLGSHPIASGELGYEIQIREAVVRPNCLTILRFKESRPLSKRRKVMKKLQNKAQRIKQPSFVPVFAPPPSLRGFRPLRQNPVFVSCKSSRAFSLRVTDLGSGDFIFSTAFDWLPSFLLANICILCLQLEYTKKQGTGDLHFAAIFKLGYTKKQGTKHLDTTIIFEVLAIILLLHTISLSHVQTETESEKMVTTKSMEEIVSDSDLPIIGLKKKSSMENLPTSTPSPKIEVKTSVKEKKNHEESAKQSSPIK</sequence>
<dbReference type="EMBL" id="AP020820">
    <property type="protein sequence ID" value="BBN68579.1"/>
    <property type="molecule type" value="Genomic_DNA"/>
</dbReference>
<name>A0A5H2XP06_PRUDU</name>
<reference evidence="2" key="1">
    <citation type="journal article" date="2019" name="Science">
        <title>Mutation of a bHLH transcription factor allowed almond domestication.</title>
        <authorList>
            <person name="Sanchez-Perez R."/>
            <person name="Pavan S."/>
            <person name="Mazzeo R."/>
            <person name="Moldovan C."/>
            <person name="Aiese Cigliano R."/>
            <person name="Del Cueto J."/>
            <person name="Ricciardi F."/>
            <person name="Lotti C."/>
            <person name="Ricciardi L."/>
            <person name="Dicenta F."/>
            <person name="Lopez-Marques R.L."/>
            <person name="Lindberg Moller B."/>
        </authorList>
    </citation>
    <scope>NUCLEOTIDE SEQUENCE</scope>
</reference>
<feature type="compositionally biased region" description="Polar residues" evidence="1">
    <location>
        <begin position="322"/>
        <end position="331"/>
    </location>
</feature>
<accession>A0A5H2XP06</accession>
<dbReference type="AlphaFoldDB" id="A0A5H2XP06"/>
<evidence type="ECO:0000313" key="2">
    <source>
        <dbReference type="EMBL" id="BBN68579.1"/>
    </source>
</evidence>